<dbReference type="EMBL" id="FNAX01000008">
    <property type="protein sequence ID" value="SDF45777.1"/>
    <property type="molecule type" value="Genomic_DNA"/>
</dbReference>
<gene>
    <name evidence="3" type="ORF">OHN36_06890</name>
    <name evidence="2" type="ORF">SAMN05216260_108139</name>
</gene>
<sequence>MSAVLRGADGTRLSVDHGLCSGTGHCQEAAPGAFRLADRRAWPAEGLDLAAADHAGLRRAADACPWYAITFTPGGNG</sequence>
<evidence type="ECO:0000313" key="4">
    <source>
        <dbReference type="Proteomes" id="UP000198614"/>
    </source>
</evidence>
<dbReference type="SUPFAM" id="SSF54862">
    <property type="entry name" value="4Fe-4S ferredoxins"/>
    <property type="match status" value="1"/>
</dbReference>
<dbReference type="InterPro" id="IPR017896">
    <property type="entry name" value="4Fe4S_Fe-S-bd"/>
</dbReference>
<reference evidence="2 4" key="1">
    <citation type="submission" date="2016-10" db="EMBL/GenBank/DDBJ databases">
        <authorList>
            <person name="de Groot N.N."/>
        </authorList>
    </citation>
    <scope>NUCLEOTIDE SEQUENCE [LARGE SCALE GENOMIC DNA]</scope>
    <source>
        <strain evidence="2 4">CGMCC 4.1859</strain>
    </source>
</reference>
<proteinExistence type="predicted"/>
<dbReference type="AlphaFoldDB" id="A0A1G7L8E4"/>
<protein>
    <submittedName>
        <fullName evidence="3">(4Fe-4S)-binding protein</fullName>
    </submittedName>
    <submittedName>
        <fullName evidence="2">4Fe-4S single cluster domain-containing protein</fullName>
    </submittedName>
</protein>
<dbReference type="OrthoDB" id="4557285at2"/>
<evidence type="ECO:0000313" key="2">
    <source>
        <dbReference type="EMBL" id="SDF45777.1"/>
    </source>
</evidence>
<evidence type="ECO:0000313" key="5">
    <source>
        <dbReference type="Proteomes" id="UP001432161"/>
    </source>
</evidence>
<organism evidence="2 4">
    <name type="scientific">Streptomyces griseoaurantiacus</name>
    <dbReference type="NCBI Taxonomy" id="68213"/>
    <lineage>
        <taxon>Bacteria</taxon>
        <taxon>Bacillati</taxon>
        <taxon>Actinomycetota</taxon>
        <taxon>Actinomycetes</taxon>
        <taxon>Kitasatosporales</taxon>
        <taxon>Streptomycetaceae</taxon>
        <taxon>Streptomyces</taxon>
        <taxon>Streptomyces aurantiacus group</taxon>
    </lineage>
</organism>
<reference evidence="3" key="2">
    <citation type="submission" date="2022-10" db="EMBL/GenBank/DDBJ databases">
        <title>The complete genomes of actinobacterial strains from the NBC collection.</title>
        <authorList>
            <person name="Joergensen T.S."/>
            <person name="Alvarez Arevalo M."/>
            <person name="Sterndorff E.B."/>
            <person name="Faurdal D."/>
            <person name="Vuksanovic O."/>
            <person name="Mourched A.-S."/>
            <person name="Charusanti P."/>
            <person name="Shaw S."/>
            <person name="Blin K."/>
            <person name="Weber T."/>
        </authorList>
    </citation>
    <scope>NUCLEOTIDE SEQUENCE</scope>
    <source>
        <strain evidence="3">NBC_00489</strain>
    </source>
</reference>
<dbReference type="Pfam" id="PF13459">
    <property type="entry name" value="Fer4_15"/>
    <property type="match status" value="1"/>
</dbReference>
<evidence type="ECO:0000313" key="3">
    <source>
        <dbReference type="EMBL" id="WUR36925.1"/>
    </source>
</evidence>
<dbReference type="Gene3D" id="3.30.70.20">
    <property type="match status" value="1"/>
</dbReference>
<dbReference type="PROSITE" id="PS51379">
    <property type="entry name" value="4FE4S_FER_2"/>
    <property type="match status" value="1"/>
</dbReference>
<dbReference type="Proteomes" id="UP000198614">
    <property type="component" value="Unassembled WGS sequence"/>
</dbReference>
<dbReference type="Proteomes" id="UP001432161">
    <property type="component" value="Chromosome"/>
</dbReference>
<keyword evidence="5" id="KW-1185">Reference proteome</keyword>
<evidence type="ECO:0000259" key="1">
    <source>
        <dbReference type="PROSITE" id="PS51379"/>
    </source>
</evidence>
<name>A0A1G7L8E4_9ACTN</name>
<feature type="domain" description="4Fe-4S ferredoxin-type" evidence="1">
    <location>
        <begin position="11"/>
        <end position="39"/>
    </location>
</feature>
<dbReference type="EMBL" id="CP108330">
    <property type="protein sequence ID" value="WUR36925.1"/>
    <property type="molecule type" value="Genomic_DNA"/>
</dbReference>
<accession>A0A1G7L8E4</accession>